<name>A0A1G6AAG4_9GAMM</name>
<dbReference type="InterPro" id="IPR050238">
    <property type="entry name" value="DNA_Rep/Repair_Clamp_Loader"/>
</dbReference>
<evidence type="ECO:0000256" key="3">
    <source>
        <dbReference type="ARBA" id="ARBA00049244"/>
    </source>
</evidence>
<evidence type="ECO:0000256" key="1">
    <source>
        <dbReference type="ARBA" id="ARBA00012417"/>
    </source>
</evidence>
<dbReference type="RefSeq" id="WP_092590855.1">
    <property type="nucleotide sequence ID" value="NZ_FMXN01000001.1"/>
</dbReference>
<dbReference type="GO" id="GO:0009360">
    <property type="term" value="C:DNA polymerase III complex"/>
    <property type="evidence" value="ECO:0007669"/>
    <property type="project" value="TreeGrafter"/>
</dbReference>
<dbReference type="InterPro" id="IPR027417">
    <property type="entry name" value="P-loop_NTPase"/>
</dbReference>
<dbReference type="EC" id="2.7.7.7" evidence="1"/>
<gene>
    <name evidence="4" type="ORF">SAMN02927930_00218</name>
</gene>
<dbReference type="Pfam" id="PF13177">
    <property type="entry name" value="DNA_pol3_delta2"/>
    <property type="match status" value="1"/>
</dbReference>
<comment type="catalytic activity">
    <reaction evidence="3">
        <text>DNA(n) + a 2'-deoxyribonucleoside 5'-triphosphate = DNA(n+1) + diphosphate</text>
        <dbReference type="Rhea" id="RHEA:22508"/>
        <dbReference type="Rhea" id="RHEA-COMP:17339"/>
        <dbReference type="Rhea" id="RHEA-COMP:17340"/>
        <dbReference type="ChEBI" id="CHEBI:33019"/>
        <dbReference type="ChEBI" id="CHEBI:61560"/>
        <dbReference type="ChEBI" id="CHEBI:173112"/>
        <dbReference type="EC" id="2.7.7.7"/>
    </reaction>
</comment>
<dbReference type="PANTHER" id="PTHR11669:SF8">
    <property type="entry name" value="DNA POLYMERASE III SUBUNIT DELTA"/>
    <property type="match status" value="1"/>
</dbReference>
<keyword evidence="2" id="KW-0548">Nucleotidyltransferase</keyword>
<dbReference type="AlphaFoldDB" id="A0A1G6AAG4"/>
<evidence type="ECO:0000313" key="5">
    <source>
        <dbReference type="Proteomes" id="UP000199626"/>
    </source>
</evidence>
<proteinExistence type="predicted"/>
<organism evidence="4 5">
    <name type="scientific">Pseudidiomarina indica</name>
    <dbReference type="NCBI Taxonomy" id="1159017"/>
    <lineage>
        <taxon>Bacteria</taxon>
        <taxon>Pseudomonadati</taxon>
        <taxon>Pseudomonadota</taxon>
        <taxon>Gammaproteobacteria</taxon>
        <taxon>Alteromonadales</taxon>
        <taxon>Idiomarinaceae</taxon>
        <taxon>Pseudidiomarina</taxon>
    </lineage>
</organism>
<dbReference type="SUPFAM" id="SSF52540">
    <property type="entry name" value="P-loop containing nucleoside triphosphate hydrolases"/>
    <property type="match status" value="1"/>
</dbReference>
<dbReference type="EMBL" id="FMXN01000001">
    <property type="protein sequence ID" value="SDB05043.1"/>
    <property type="molecule type" value="Genomic_DNA"/>
</dbReference>
<dbReference type="GO" id="GO:0006261">
    <property type="term" value="P:DNA-templated DNA replication"/>
    <property type="evidence" value="ECO:0007669"/>
    <property type="project" value="TreeGrafter"/>
</dbReference>
<accession>A0A1G6AAG4</accession>
<keyword evidence="2" id="KW-0239">DNA-directed DNA polymerase</keyword>
<dbReference type="Proteomes" id="UP000199626">
    <property type="component" value="Unassembled WGS sequence"/>
</dbReference>
<dbReference type="Gene3D" id="3.40.50.300">
    <property type="entry name" value="P-loop containing nucleotide triphosphate hydrolases"/>
    <property type="match status" value="1"/>
</dbReference>
<dbReference type="OrthoDB" id="9811073at2"/>
<dbReference type="STRING" id="1159017.SAMN02927930_00218"/>
<evidence type="ECO:0000256" key="2">
    <source>
        <dbReference type="ARBA" id="ARBA00022932"/>
    </source>
</evidence>
<protein>
    <recommendedName>
        <fullName evidence="1">DNA-directed DNA polymerase</fullName>
        <ecNumber evidence="1">2.7.7.7</ecNumber>
    </recommendedName>
</protein>
<dbReference type="GO" id="GO:0003887">
    <property type="term" value="F:DNA-directed DNA polymerase activity"/>
    <property type="evidence" value="ECO:0007669"/>
    <property type="project" value="UniProtKB-KW"/>
</dbReference>
<dbReference type="PANTHER" id="PTHR11669">
    <property type="entry name" value="REPLICATION FACTOR C / DNA POLYMERASE III GAMMA-TAU SUBUNIT"/>
    <property type="match status" value="1"/>
</dbReference>
<keyword evidence="5" id="KW-1185">Reference proteome</keyword>
<sequence>MHLPWLREPWRQLIGEAQQHRLSHAHCIPAREELGASVFTENFVRFLLCQNPTQQACGQCKSCLLWAAETHPDYYELKSDDGRAIGVDKIRELTHQLQQTASQQGAKVAWIKEAHRLTTEAANALLKTLEEPSPNTYLILSPERTADLLPTLRSRMQLHRFVEPDQAALEHWLTQQLKRSLTSAERHLVTSYQGAPLTALAALRGEQDEVERVALIARAAVGAAVWPQPTKDDANHWLMASIAWLQELLRVQQQLPPHRCHYPQLQEWAQTWLQQQPSHPVTTLSHRLSLCYNLRHMTREQSGLNLPLLLQNLWLQWQPHR</sequence>
<reference evidence="5" key="1">
    <citation type="submission" date="2016-10" db="EMBL/GenBank/DDBJ databases">
        <authorList>
            <person name="Varghese N."/>
            <person name="Submissions S."/>
        </authorList>
    </citation>
    <scope>NUCLEOTIDE SEQUENCE [LARGE SCALE GENOMIC DNA]</scope>
    <source>
        <strain evidence="5">CGMCC 1.10824</strain>
    </source>
</reference>
<keyword evidence="2" id="KW-0808">Transferase</keyword>
<evidence type="ECO:0000313" key="4">
    <source>
        <dbReference type="EMBL" id="SDB05043.1"/>
    </source>
</evidence>